<reference evidence="2 3" key="1">
    <citation type="submission" date="2020-08" db="EMBL/GenBank/DDBJ databases">
        <title>Sequencing the genomes of 1000 actinobacteria strains.</title>
        <authorList>
            <person name="Klenk H.-P."/>
        </authorList>
    </citation>
    <scope>NUCLEOTIDE SEQUENCE [LARGE SCALE GENOMIC DNA]</scope>
    <source>
        <strain evidence="2 3">DSM 23889</strain>
    </source>
</reference>
<evidence type="ECO:0000313" key="2">
    <source>
        <dbReference type="EMBL" id="MBB5618440.1"/>
    </source>
</evidence>
<dbReference type="EMBL" id="JACHBS010000001">
    <property type="protein sequence ID" value="MBB5618440.1"/>
    <property type="molecule type" value="Genomic_DNA"/>
</dbReference>
<dbReference type="InterPro" id="IPR010982">
    <property type="entry name" value="Lambda_DNA-bd_dom_sf"/>
</dbReference>
<feature type="domain" description="HTH cro/C1-type" evidence="1">
    <location>
        <begin position="18"/>
        <end position="77"/>
    </location>
</feature>
<dbReference type="Pfam" id="PF01381">
    <property type="entry name" value="HTH_3"/>
    <property type="match status" value="1"/>
</dbReference>
<dbReference type="AlphaFoldDB" id="A0A840X7T0"/>
<gene>
    <name evidence="2" type="ORF">BJ959_001936</name>
</gene>
<evidence type="ECO:0000259" key="1">
    <source>
        <dbReference type="PROSITE" id="PS50943"/>
    </source>
</evidence>
<evidence type="ECO:0000313" key="3">
    <source>
        <dbReference type="Proteomes" id="UP000552883"/>
    </source>
</evidence>
<accession>A0A840X7T0</accession>
<dbReference type="PROSITE" id="PS50943">
    <property type="entry name" value="HTH_CROC1"/>
    <property type="match status" value="1"/>
</dbReference>
<dbReference type="SMART" id="SM00530">
    <property type="entry name" value="HTH_XRE"/>
    <property type="match status" value="1"/>
</dbReference>
<dbReference type="RefSeq" id="WP_165879001.1">
    <property type="nucleotide sequence ID" value="NZ_BAAANZ010000002.1"/>
</dbReference>
<protein>
    <submittedName>
        <fullName evidence="2">Transcriptional regulator with XRE-family HTH domain</fullName>
    </submittedName>
</protein>
<sequence length="224" mass="25300">MTSDPTGPAQLSVFAQNVARYRAARGWTQRELAEALSSRGMPVDSTAVSRIENGTRDVRLSEALLIADALSVDLDRLLIGMRSPAQELRHRREVSDDWALQFSEILPNWLHSMRRTSEFLQENPNLVATVFDDRVGRPKSADDYLPWVMRRIRSKNDQFRIARAWQGVVVRTDIEARQLMQVIGAALEGLLTVAEGEDAQARHPHEIVELLENLTFLERSNNGG</sequence>
<dbReference type="InterPro" id="IPR001387">
    <property type="entry name" value="Cro/C1-type_HTH"/>
</dbReference>
<proteinExistence type="predicted"/>
<name>A0A840X7T0_9MICO</name>
<comment type="caution">
    <text evidence="2">The sequence shown here is derived from an EMBL/GenBank/DDBJ whole genome shotgun (WGS) entry which is preliminary data.</text>
</comment>
<organism evidence="2 3">
    <name type="scientific">Microcella frigidaquae</name>
    <dbReference type="NCBI Taxonomy" id="424758"/>
    <lineage>
        <taxon>Bacteria</taxon>
        <taxon>Bacillati</taxon>
        <taxon>Actinomycetota</taxon>
        <taxon>Actinomycetes</taxon>
        <taxon>Micrococcales</taxon>
        <taxon>Microbacteriaceae</taxon>
        <taxon>Microcella</taxon>
    </lineage>
</organism>
<dbReference type="Proteomes" id="UP000552883">
    <property type="component" value="Unassembled WGS sequence"/>
</dbReference>
<dbReference type="SUPFAM" id="SSF47413">
    <property type="entry name" value="lambda repressor-like DNA-binding domains"/>
    <property type="match status" value="1"/>
</dbReference>
<dbReference type="GO" id="GO:0003677">
    <property type="term" value="F:DNA binding"/>
    <property type="evidence" value="ECO:0007669"/>
    <property type="project" value="InterPro"/>
</dbReference>
<keyword evidence="3" id="KW-1185">Reference proteome</keyword>
<dbReference type="CDD" id="cd00093">
    <property type="entry name" value="HTH_XRE"/>
    <property type="match status" value="1"/>
</dbReference>
<dbReference type="Gene3D" id="1.10.260.40">
    <property type="entry name" value="lambda repressor-like DNA-binding domains"/>
    <property type="match status" value="1"/>
</dbReference>